<evidence type="ECO:0000313" key="3">
    <source>
        <dbReference type="Proteomes" id="UP001632038"/>
    </source>
</evidence>
<evidence type="ECO:0000313" key="2">
    <source>
        <dbReference type="EMBL" id="KAL3638832.1"/>
    </source>
</evidence>
<dbReference type="Proteomes" id="UP001632038">
    <property type="component" value="Unassembled WGS sequence"/>
</dbReference>
<name>A0ABD3DA01_9LAMI</name>
<protein>
    <recommendedName>
        <fullName evidence="4">RRM domain-containing protein</fullName>
    </recommendedName>
</protein>
<reference evidence="3" key="1">
    <citation type="journal article" date="2024" name="IScience">
        <title>Strigolactones Initiate the Formation of Haustorium-like Structures in Castilleja.</title>
        <authorList>
            <person name="Buerger M."/>
            <person name="Peterson D."/>
            <person name="Chory J."/>
        </authorList>
    </citation>
    <scope>NUCLEOTIDE SEQUENCE [LARGE SCALE GENOMIC DNA]</scope>
</reference>
<comment type="caution">
    <text evidence="2">The sequence shown here is derived from an EMBL/GenBank/DDBJ whole genome shotgun (WGS) entry which is preliminary data.</text>
</comment>
<accession>A0ABD3DA01</accession>
<dbReference type="AlphaFoldDB" id="A0ABD3DA01"/>
<dbReference type="EMBL" id="JAVIJP010000018">
    <property type="protein sequence ID" value="KAL3638832.1"/>
    <property type="molecule type" value="Genomic_DNA"/>
</dbReference>
<organism evidence="2 3">
    <name type="scientific">Castilleja foliolosa</name>
    <dbReference type="NCBI Taxonomy" id="1961234"/>
    <lineage>
        <taxon>Eukaryota</taxon>
        <taxon>Viridiplantae</taxon>
        <taxon>Streptophyta</taxon>
        <taxon>Embryophyta</taxon>
        <taxon>Tracheophyta</taxon>
        <taxon>Spermatophyta</taxon>
        <taxon>Magnoliopsida</taxon>
        <taxon>eudicotyledons</taxon>
        <taxon>Gunneridae</taxon>
        <taxon>Pentapetalae</taxon>
        <taxon>asterids</taxon>
        <taxon>lamiids</taxon>
        <taxon>Lamiales</taxon>
        <taxon>Orobanchaceae</taxon>
        <taxon>Pedicularideae</taxon>
        <taxon>Castillejinae</taxon>
        <taxon>Castilleja</taxon>
    </lineage>
</organism>
<proteinExistence type="predicted"/>
<feature type="compositionally biased region" description="Basic residues" evidence="1">
    <location>
        <begin position="1"/>
        <end position="12"/>
    </location>
</feature>
<feature type="region of interest" description="Disordered" evidence="1">
    <location>
        <begin position="134"/>
        <end position="172"/>
    </location>
</feature>
<evidence type="ECO:0000256" key="1">
    <source>
        <dbReference type="SAM" id="MobiDB-lite"/>
    </source>
</evidence>
<evidence type="ECO:0008006" key="4">
    <source>
        <dbReference type="Google" id="ProtNLM"/>
    </source>
</evidence>
<sequence>MAKTNRKRKLVKKFAATPTPSPPVIEKKNTKRRNIKIKKNMLPKPESPVSDSDSNPQTQIQTLLEPFSKEQLALVTDLSLSHSFLFDLIKSAADQDISHQEENEPSCIEGADNCGPSELTRLKKMGCDCNLCSDKGPSTGNQGKNHGRDKAYKLSKKRKKESQDSLSDIDDSEASVSAERLKAFFEQFGETESGPKGLDPTTGRFKGYAIFVYRTAERWRVDHLIWQNSFSLLEAYNSDG</sequence>
<feature type="region of interest" description="Disordered" evidence="1">
    <location>
        <begin position="1"/>
        <end position="57"/>
    </location>
</feature>
<dbReference type="InterPro" id="IPR035979">
    <property type="entry name" value="RBD_domain_sf"/>
</dbReference>
<gene>
    <name evidence="2" type="ORF">CASFOL_016739</name>
</gene>
<feature type="compositionally biased region" description="Basic residues" evidence="1">
    <location>
        <begin position="29"/>
        <end position="41"/>
    </location>
</feature>
<dbReference type="SUPFAM" id="SSF54928">
    <property type="entry name" value="RNA-binding domain, RBD"/>
    <property type="match status" value="1"/>
</dbReference>
<keyword evidence="3" id="KW-1185">Reference proteome</keyword>